<feature type="region of interest" description="Disordered" evidence="1">
    <location>
        <begin position="64"/>
        <end position="146"/>
    </location>
</feature>
<feature type="compositionally biased region" description="Polar residues" evidence="1">
    <location>
        <begin position="100"/>
        <end position="111"/>
    </location>
</feature>
<reference evidence="2" key="1">
    <citation type="journal article" date="2004" name="Nature">
        <title>Genome duplication in the teleost fish Tetraodon nigroviridis reveals the early vertebrate proto-karyotype.</title>
        <authorList>
            <person name="Jaillon O."/>
            <person name="Aury J.-M."/>
            <person name="Brunet F."/>
            <person name="Petit J.-L."/>
            <person name="Stange-Thomann N."/>
            <person name="Mauceli E."/>
            <person name="Bouneau L."/>
            <person name="Fischer C."/>
            <person name="Ozouf-Costaz C."/>
            <person name="Bernot A."/>
            <person name="Nicaud S."/>
            <person name="Jaffe D."/>
            <person name="Fisher S."/>
            <person name="Lutfalla G."/>
            <person name="Dossat C."/>
            <person name="Segurens B."/>
            <person name="Dasilva C."/>
            <person name="Salanoubat M."/>
            <person name="Levy M."/>
            <person name="Boudet N."/>
            <person name="Castellano S."/>
            <person name="Anthouard V."/>
            <person name="Jubin C."/>
            <person name="Castelli V."/>
            <person name="Katinka M."/>
            <person name="Vacherie B."/>
            <person name="Biemont C."/>
            <person name="Skalli Z."/>
            <person name="Cattolico L."/>
            <person name="Poulain J."/>
            <person name="De Berardinis V."/>
            <person name="Cruaud C."/>
            <person name="Duprat S."/>
            <person name="Brottier P."/>
            <person name="Coutanceau J.-P."/>
            <person name="Gouzy J."/>
            <person name="Parra G."/>
            <person name="Lardier G."/>
            <person name="Chapple C."/>
            <person name="McKernan K.J."/>
            <person name="McEwan P."/>
            <person name="Bosak S."/>
            <person name="Kellis M."/>
            <person name="Volff J.-N."/>
            <person name="Guigo R."/>
            <person name="Zody M.C."/>
            <person name="Mesirov J."/>
            <person name="Lindblad-Toh K."/>
            <person name="Birren B."/>
            <person name="Nusbaum C."/>
            <person name="Kahn D."/>
            <person name="Robinson-Rechavi M."/>
            <person name="Laudet V."/>
            <person name="Schachter V."/>
            <person name="Quetier F."/>
            <person name="Saurin W."/>
            <person name="Scarpelli C."/>
            <person name="Wincker P."/>
            <person name="Lander E.S."/>
            <person name="Weissenbach J."/>
            <person name="Roest Crollius H."/>
        </authorList>
    </citation>
    <scope>NUCLEOTIDE SEQUENCE [LARGE SCALE GENOMIC DNA]</scope>
</reference>
<reference evidence="2" key="2">
    <citation type="submission" date="2004-02" db="EMBL/GenBank/DDBJ databases">
        <authorList>
            <consortium name="Genoscope"/>
            <consortium name="Whitehead Institute Centre for Genome Research"/>
        </authorList>
    </citation>
    <scope>NUCLEOTIDE SEQUENCE</scope>
</reference>
<dbReference type="SUPFAM" id="SSF101288">
    <property type="entry name" value="L27 domain"/>
    <property type="match status" value="1"/>
</dbReference>
<feature type="region of interest" description="Disordered" evidence="1">
    <location>
        <begin position="245"/>
        <end position="274"/>
    </location>
</feature>
<organism evidence="2">
    <name type="scientific">Tetraodon nigroviridis</name>
    <name type="common">Spotted green pufferfish</name>
    <name type="synonym">Chelonodon nigroviridis</name>
    <dbReference type="NCBI Taxonomy" id="99883"/>
    <lineage>
        <taxon>Eukaryota</taxon>
        <taxon>Metazoa</taxon>
        <taxon>Chordata</taxon>
        <taxon>Craniata</taxon>
        <taxon>Vertebrata</taxon>
        <taxon>Euteleostomi</taxon>
        <taxon>Actinopterygii</taxon>
        <taxon>Neopterygii</taxon>
        <taxon>Teleostei</taxon>
        <taxon>Neoteleostei</taxon>
        <taxon>Acanthomorphata</taxon>
        <taxon>Eupercaria</taxon>
        <taxon>Tetraodontiformes</taxon>
        <taxon>Tetradontoidea</taxon>
        <taxon>Tetraodontidae</taxon>
        <taxon>Tetraodon</taxon>
    </lineage>
</organism>
<protein>
    <submittedName>
        <fullName evidence="2">(spotted green pufferfish) hypothetical protein</fullName>
    </submittedName>
</protein>
<dbReference type="InterPro" id="IPR036892">
    <property type="entry name" value="L27_dom_sf"/>
</dbReference>
<accession>Q4RJ86</accession>
<gene>
    <name evidence="2" type="ORF">GSTENG00033537001</name>
</gene>
<comment type="caution">
    <text evidence="2">The sequence shown here is derived from an EMBL/GenBank/DDBJ whole genome shotgun (WGS) entry which is preliminary data.</text>
</comment>
<sequence length="316" mass="34691">MPVRQKDAQRALELLQQYRAKLHHRHQNQGGVTEGLGEDDQQLNQSLDRVIDVFQSQLFSALLAAPDKPPPTSPGLVKTPETPKASTNHASNKDPGNGIFTESTSPKSPSQGKFPFSHIPTGPAGPVNKELHLRGSHQSGQSRDVSHARWVHNPATRGGAAVSQIQHVHGYVAHSHITPAQVESPEVPSDDEAWPYQEGERLNEVPVPPFSSLYSQQYAYYQLPLCSALGGYGWSTLPTNLVTRGSKGKIPNLQDGLKKAPSKSKAKGKAESKPWPNDTYIWTSCSAETPQHVPHMHHFPQIQAHVQVGWWSIQSP</sequence>
<evidence type="ECO:0000313" key="2">
    <source>
        <dbReference type="EMBL" id="CAG11546.1"/>
    </source>
</evidence>
<dbReference type="OrthoDB" id="78824at2759"/>
<dbReference type="EMBL" id="CAAE01015039">
    <property type="protein sequence ID" value="CAG11546.1"/>
    <property type="molecule type" value="Genomic_DNA"/>
</dbReference>
<dbReference type="KEGG" id="tng:GSTEN00033537G001"/>
<evidence type="ECO:0000256" key="1">
    <source>
        <dbReference type="SAM" id="MobiDB-lite"/>
    </source>
</evidence>
<dbReference type="Gene3D" id="1.10.287.470">
    <property type="entry name" value="Helix hairpin bin"/>
    <property type="match status" value="1"/>
</dbReference>
<name>Q4RJ86_TETNG</name>
<dbReference type="AlphaFoldDB" id="Q4RJ86"/>
<proteinExistence type="predicted"/>